<dbReference type="RefSeq" id="WP_210885305.1">
    <property type="nucleotide sequence ID" value="NZ_CAKJVE010000004.1"/>
</dbReference>
<dbReference type="PROSITE" id="PS51197">
    <property type="entry name" value="HTH_RRF2_2"/>
    <property type="match status" value="1"/>
</dbReference>
<dbReference type="PANTHER" id="PTHR33221">
    <property type="entry name" value="WINGED HELIX-TURN-HELIX TRANSCRIPTIONAL REGULATOR, RRF2 FAMILY"/>
    <property type="match status" value="1"/>
</dbReference>
<dbReference type="Pfam" id="PF02082">
    <property type="entry name" value="Rrf2"/>
    <property type="match status" value="1"/>
</dbReference>
<dbReference type="SUPFAM" id="SSF46785">
    <property type="entry name" value="Winged helix' DNA-binding domain"/>
    <property type="match status" value="1"/>
</dbReference>
<organism evidence="1 2">
    <name type="scientific">Clostridium neonatale</name>
    <dbReference type="NCBI Taxonomy" id="137838"/>
    <lineage>
        <taxon>Bacteria</taxon>
        <taxon>Bacillati</taxon>
        <taxon>Bacillota</taxon>
        <taxon>Clostridia</taxon>
        <taxon>Eubacteriales</taxon>
        <taxon>Clostridiaceae</taxon>
        <taxon>Clostridium</taxon>
    </lineage>
</organism>
<dbReference type="EMBL" id="CAKJVE010000004">
    <property type="protein sequence ID" value="CAG9710972.1"/>
    <property type="molecule type" value="Genomic_DNA"/>
</dbReference>
<sequence length="140" mass="15354">MKINTQCSLAIHILISIAMFSDKVKVTSEIIANSTGTNPVIIRNIFGSLKKAGIIEVRRGYAGAELAMNPSEITIFDVYNAVDPTSLENLIGVHKNPSPECPVGCKIHDVLEEPYNAVREGVKDIMSKYTLADLMLKYES</sequence>
<dbReference type="GO" id="GO:0005829">
    <property type="term" value="C:cytosol"/>
    <property type="evidence" value="ECO:0007669"/>
    <property type="project" value="TreeGrafter"/>
</dbReference>
<dbReference type="InterPro" id="IPR036388">
    <property type="entry name" value="WH-like_DNA-bd_sf"/>
</dbReference>
<dbReference type="InterPro" id="IPR036390">
    <property type="entry name" value="WH_DNA-bd_sf"/>
</dbReference>
<name>A0AA86MI14_9CLOT</name>
<evidence type="ECO:0000313" key="1">
    <source>
        <dbReference type="EMBL" id="CAG9710972.1"/>
    </source>
</evidence>
<gene>
    <name evidence="1" type="primary">ywnA</name>
    <name evidence="1" type="ORF">CNEO_45003</name>
</gene>
<proteinExistence type="predicted"/>
<dbReference type="GO" id="GO:0003700">
    <property type="term" value="F:DNA-binding transcription factor activity"/>
    <property type="evidence" value="ECO:0007669"/>
    <property type="project" value="TreeGrafter"/>
</dbReference>
<dbReference type="AlphaFoldDB" id="A0AA86MI14"/>
<dbReference type="Gene3D" id="1.10.10.10">
    <property type="entry name" value="Winged helix-like DNA-binding domain superfamily/Winged helix DNA-binding domain"/>
    <property type="match status" value="1"/>
</dbReference>
<dbReference type="Proteomes" id="UP000789738">
    <property type="component" value="Unassembled WGS sequence"/>
</dbReference>
<evidence type="ECO:0000313" key="2">
    <source>
        <dbReference type="Proteomes" id="UP000789738"/>
    </source>
</evidence>
<dbReference type="PANTHER" id="PTHR33221:SF15">
    <property type="entry name" value="HTH-TYPE TRANSCRIPTIONAL REGULATOR YWGB-RELATED"/>
    <property type="match status" value="1"/>
</dbReference>
<dbReference type="InterPro" id="IPR000944">
    <property type="entry name" value="Tscrpt_reg_Rrf2"/>
</dbReference>
<reference evidence="1" key="1">
    <citation type="submission" date="2021-10" db="EMBL/GenBank/DDBJ databases">
        <authorList>
            <person name="Mesa V."/>
        </authorList>
    </citation>
    <scope>NUCLEOTIDE SEQUENCE</scope>
    <source>
        <strain evidence="1">CC3_PB</strain>
    </source>
</reference>
<accession>A0AA86MI14</accession>
<protein>
    <submittedName>
        <fullName evidence="1">HTH-type transcriptional regulator YwnA</fullName>
    </submittedName>
</protein>
<comment type="caution">
    <text evidence="1">The sequence shown here is derived from an EMBL/GenBank/DDBJ whole genome shotgun (WGS) entry which is preliminary data.</text>
</comment>